<dbReference type="InterPro" id="IPR036179">
    <property type="entry name" value="Ig-like_dom_sf"/>
</dbReference>
<accession>A0ABD2A0R7</accession>
<reference evidence="2 3" key="1">
    <citation type="journal article" date="2024" name="Ann. Entomol. Soc. Am.">
        <title>Genomic analyses of the southern and eastern yellowjacket wasps (Hymenoptera: Vespidae) reveal evolutionary signatures of social life.</title>
        <authorList>
            <person name="Catto M.A."/>
            <person name="Caine P.B."/>
            <person name="Orr S.E."/>
            <person name="Hunt B.G."/>
            <person name="Goodisman M.A.D."/>
        </authorList>
    </citation>
    <scope>NUCLEOTIDE SEQUENCE [LARGE SCALE GENOMIC DNA]</scope>
    <source>
        <strain evidence="2">233</strain>
        <tissue evidence="2">Head and thorax</tissue>
    </source>
</reference>
<proteinExistence type="predicted"/>
<feature type="region of interest" description="Disordered" evidence="1">
    <location>
        <begin position="95"/>
        <end position="147"/>
    </location>
</feature>
<dbReference type="SUPFAM" id="SSF48726">
    <property type="entry name" value="Immunoglobulin"/>
    <property type="match status" value="1"/>
</dbReference>
<keyword evidence="3" id="KW-1185">Reference proteome</keyword>
<evidence type="ECO:0000313" key="3">
    <source>
        <dbReference type="Proteomes" id="UP001607302"/>
    </source>
</evidence>
<dbReference type="Proteomes" id="UP001607302">
    <property type="component" value="Unassembled WGS sequence"/>
</dbReference>
<dbReference type="InterPro" id="IPR013783">
    <property type="entry name" value="Ig-like_fold"/>
</dbReference>
<feature type="compositionally biased region" description="Low complexity" evidence="1">
    <location>
        <begin position="105"/>
        <end position="117"/>
    </location>
</feature>
<protein>
    <submittedName>
        <fullName evidence="2">Nephrin isoform X1</fullName>
    </submittedName>
</protein>
<comment type="caution">
    <text evidence="2">The sequence shown here is derived from an EMBL/GenBank/DDBJ whole genome shotgun (WGS) entry which is preliminary data.</text>
</comment>
<sequence length="147" mass="15790">MPGFLKSKDAQQASAGNPVPLVNISVVEGKPAELPCDITPPGEDTLHMVFWFKDEAGVPLYTRRQHRCHCRRQSCNVRESSKSWNVIGRDRARLAPCASSETRSSGDLGDSSLDYGGVEAGQGSCPSLVSSGKPYEPPCSDIPGKNT</sequence>
<dbReference type="AlphaFoldDB" id="A0ABD2A0R7"/>
<gene>
    <name evidence="2" type="ORF">V1478_016549</name>
</gene>
<evidence type="ECO:0000313" key="2">
    <source>
        <dbReference type="EMBL" id="KAL2713992.1"/>
    </source>
</evidence>
<dbReference type="EMBL" id="JAUDFV010000157">
    <property type="protein sequence ID" value="KAL2713992.1"/>
    <property type="molecule type" value="Genomic_DNA"/>
</dbReference>
<name>A0ABD2A0R7_VESSQ</name>
<evidence type="ECO:0000256" key="1">
    <source>
        <dbReference type="SAM" id="MobiDB-lite"/>
    </source>
</evidence>
<organism evidence="2 3">
    <name type="scientific">Vespula squamosa</name>
    <name type="common">Southern yellow jacket</name>
    <name type="synonym">Wasp</name>
    <dbReference type="NCBI Taxonomy" id="30214"/>
    <lineage>
        <taxon>Eukaryota</taxon>
        <taxon>Metazoa</taxon>
        <taxon>Ecdysozoa</taxon>
        <taxon>Arthropoda</taxon>
        <taxon>Hexapoda</taxon>
        <taxon>Insecta</taxon>
        <taxon>Pterygota</taxon>
        <taxon>Neoptera</taxon>
        <taxon>Endopterygota</taxon>
        <taxon>Hymenoptera</taxon>
        <taxon>Apocrita</taxon>
        <taxon>Aculeata</taxon>
        <taxon>Vespoidea</taxon>
        <taxon>Vespidae</taxon>
        <taxon>Vespinae</taxon>
        <taxon>Vespula</taxon>
    </lineage>
</organism>
<dbReference type="Gene3D" id="2.60.40.10">
    <property type="entry name" value="Immunoglobulins"/>
    <property type="match status" value="1"/>
</dbReference>